<sequence length="94" mass="10752">MVPKVRALANWLSGRRNPEKTVRMVHSAWTKVQLMDQCTTNGTKVHSGWTKVQLMDQGSLRTDQDTLWMHQGTTNGPRFTPDGSKYTLDLQCYN</sequence>
<dbReference type="EMBL" id="BPLQ01014972">
    <property type="protein sequence ID" value="GIY84781.1"/>
    <property type="molecule type" value="Genomic_DNA"/>
</dbReference>
<evidence type="ECO:0000313" key="2">
    <source>
        <dbReference type="Proteomes" id="UP001054837"/>
    </source>
</evidence>
<keyword evidence="2" id="KW-1185">Reference proteome</keyword>
<organism evidence="1 2">
    <name type="scientific">Caerostris darwini</name>
    <dbReference type="NCBI Taxonomy" id="1538125"/>
    <lineage>
        <taxon>Eukaryota</taxon>
        <taxon>Metazoa</taxon>
        <taxon>Ecdysozoa</taxon>
        <taxon>Arthropoda</taxon>
        <taxon>Chelicerata</taxon>
        <taxon>Arachnida</taxon>
        <taxon>Araneae</taxon>
        <taxon>Araneomorphae</taxon>
        <taxon>Entelegynae</taxon>
        <taxon>Araneoidea</taxon>
        <taxon>Araneidae</taxon>
        <taxon>Caerostris</taxon>
    </lineage>
</organism>
<name>A0AAV4WS56_9ARAC</name>
<comment type="caution">
    <text evidence="1">The sequence shown here is derived from an EMBL/GenBank/DDBJ whole genome shotgun (WGS) entry which is preliminary data.</text>
</comment>
<gene>
    <name evidence="1" type="ORF">CDAR_281921</name>
</gene>
<dbReference type="Proteomes" id="UP001054837">
    <property type="component" value="Unassembled WGS sequence"/>
</dbReference>
<protein>
    <submittedName>
        <fullName evidence="1">Uncharacterized protein</fullName>
    </submittedName>
</protein>
<proteinExistence type="predicted"/>
<evidence type="ECO:0000313" key="1">
    <source>
        <dbReference type="EMBL" id="GIY84781.1"/>
    </source>
</evidence>
<reference evidence="1 2" key="1">
    <citation type="submission" date="2021-06" db="EMBL/GenBank/DDBJ databases">
        <title>Caerostris darwini draft genome.</title>
        <authorList>
            <person name="Kono N."/>
            <person name="Arakawa K."/>
        </authorList>
    </citation>
    <scope>NUCLEOTIDE SEQUENCE [LARGE SCALE GENOMIC DNA]</scope>
</reference>
<accession>A0AAV4WS56</accession>
<dbReference type="AlphaFoldDB" id="A0AAV4WS56"/>